<evidence type="ECO:0000256" key="5">
    <source>
        <dbReference type="ARBA" id="ARBA00022827"/>
    </source>
</evidence>
<dbReference type="PANTHER" id="PTHR48467">
    <property type="entry name" value="GLUTAMATE SYNTHASE 1 [NADH], CHLOROPLASTIC-LIKE"/>
    <property type="match status" value="1"/>
</dbReference>
<comment type="cofactor">
    <cofactor evidence="1 9">
        <name>FAD</name>
        <dbReference type="ChEBI" id="CHEBI:57692"/>
    </cofactor>
</comment>
<evidence type="ECO:0000256" key="4">
    <source>
        <dbReference type="ARBA" id="ARBA00022630"/>
    </source>
</evidence>
<comment type="similarity">
    <text evidence="2">Belongs to the ferredoxin--NADP reductase type 1 family.</text>
</comment>
<dbReference type="SUPFAM" id="SSF51971">
    <property type="entry name" value="Nucleotide-binding domain"/>
    <property type="match status" value="2"/>
</dbReference>
<dbReference type="Pfam" id="PF07992">
    <property type="entry name" value="Pyr_redox_2"/>
    <property type="match status" value="1"/>
</dbReference>
<protein>
    <recommendedName>
        <fullName evidence="3">ferredoxin--NADP(+) reductase</fullName>
        <ecNumber evidence="3">1.18.1.2</ecNumber>
    </recommendedName>
</protein>
<dbReference type="InterPro" id="IPR055275">
    <property type="entry name" value="Ferredox_Rdtase"/>
</dbReference>
<organism evidence="12 13">
    <name type="scientific">Thermopolyspora flexuosa</name>
    <dbReference type="NCBI Taxonomy" id="103836"/>
    <lineage>
        <taxon>Bacteria</taxon>
        <taxon>Bacillati</taxon>
        <taxon>Actinomycetota</taxon>
        <taxon>Actinomycetes</taxon>
        <taxon>Streptosporangiales</taxon>
        <taxon>Streptosporangiaceae</taxon>
        <taxon>Thermopolyspora</taxon>
    </lineage>
</organism>
<evidence type="ECO:0000256" key="2">
    <source>
        <dbReference type="ARBA" id="ARBA00008312"/>
    </source>
</evidence>
<evidence type="ECO:0000259" key="11">
    <source>
        <dbReference type="Pfam" id="PF07992"/>
    </source>
</evidence>
<dbReference type="GO" id="GO:0004324">
    <property type="term" value="F:ferredoxin-NADP+ reductase activity"/>
    <property type="evidence" value="ECO:0007669"/>
    <property type="project" value="UniProtKB-EC"/>
</dbReference>
<proteinExistence type="inferred from homology"/>
<comment type="catalytic activity">
    <reaction evidence="8">
        <text>2 reduced [2Fe-2S]-[ferredoxin] + NADP(+) + H(+) = 2 oxidized [2Fe-2S]-[ferredoxin] + NADPH</text>
        <dbReference type="Rhea" id="RHEA:20125"/>
        <dbReference type="Rhea" id="RHEA-COMP:10000"/>
        <dbReference type="Rhea" id="RHEA-COMP:10001"/>
        <dbReference type="ChEBI" id="CHEBI:15378"/>
        <dbReference type="ChEBI" id="CHEBI:33737"/>
        <dbReference type="ChEBI" id="CHEBI:33738"/>
        <dbReference type="ChEBI" id="CHEBI:57783"/>
        <dbReference type="ChEBI" id="CHEBI:58349"/>
        <dbReference type="EC" id="1.18.1.2"/>
    </reaction>
</comment>
<evidence type="ECO:0000256" key="9">
    <source>
        <dbReference type="PIRSR" id="PIRSR000362-1"/>
    </source>
</evidence>
<feature type="binding site" evidence="10">
    <location>
        <position position="206"/>
    </location>
    <ligand>
        <name>NADP(+)</name>
        <dbReference type="ChEBI" id="CHEBI:58349"/>
    </ligand>
</feature>
<evidence type="ECO:0000256" key="1">
    <source>
        <dbReference type="ARBA" id="ARBA00001974"/>
    </source>
</evidence>
<dbReference type="EMBL" id="VFPQ01000001">
    <property type="protein sequence ID" value="TQM76455.1"/>
    <property type="molecule type" value="Genomic_DNA"/>
</dbReference>
<feature type="binding site" evidence="9">
    <location>
        <position position="79"/>
    </location>
    <ligand>
        <name>FAD</name>
        <dbReference type="ChEBI" id="CHEBI:57692"/>
    </ligand>
</feature>
<evidence type="ECO:0000256" key="3">
    <source>
        <dbReference type="ARBA" id="ARBA00013223"/>
    </source>
</evidence>
<feature type="binding site" evidence="9">
    <location>
        <position position="43"/>
    </location>
    <ligand>
        <name>FAD</name>
        <dbReference type="ChEBI" id="CHEBI:57692"/>
    </ligand>
</feature>
<name>A0A543J0V7_9ACTN</name>
<keyword evidence="4" id="KW-0285">Flavoprotein</keyword>
<dbReference type="PRINTS" id="PR00419">
    <property type="entry name" value="ADXRDTASE"/>
</dbReference>
<reference evidence="12 13" key="1">
    <citation type="submission" date="2019-06" db="EMBL/GenBank/DDBJ databases">
        <title>Sequencing the genomes of 1000 actinobacteria strains.</title>
        <authorList>
            <person name="Klenk H.-P."/>
        </authorList>
    </citation>
    <scope>NUCLEOTIDE SEQUENCE [LARGE SCALE GENOMIC DNA]</scope>
    <source>
        <strain evidence="12 13">DSM 43186</strain>
    </source>
</reference>
<dbReference type="Gene3D" id="3.40.50.720">
    <property type="entry name" value="NAD(P)-binding Rossmann-like Domain"/>
    <property type="match status" value="1"/>
</dbReference>
<gene>
    <name evidence="12" type="ORF">FHX40_3190</name>
</gene>
<evidence type="ECO:0000256" key="8">
    <source>
        <dbReference type="ARBA" id="ARBA00047776"/>
    </source>
</evidence>
<dbReference type="OrthoDB" id="289202at2"/>
<keyword evidence="6 10" id="KW-0521">NADP</keyword>
<feature type="binding site" evidence="9">
    <location>
        <position position="35"/>
    </location>
    <ligand>
        <name>FAD</name>
        <dbReference type="ChEBI" id="CHEBI:57692"/>
    </ligand>
</feature>
<feature type="binding site" evidence="10">
    <location>
        <begin position="194"/>
        <end position="195"/>
    </location>
    <ligand>
        <name>NADP(+)</name>
        <dbReference type="ChEBI" id="CHEBI:58349"/>
    </ligand>
</feature>
<dbReference type="AlphaFoldDB" id="A0A543J0V7"/>
<keyword evidence="5 9" id="KW-0274">FAD</keyword>
<feature type="binding site" evidence="10">
    <location>
        <position position="366"/>
    </location>
    <ligand>
        <name>NADP(+)</name>
        <dbReference type="ChEBI" id="CHEBI:58349"/>
    </ligand>
</feature>
<evidence type="ECO:0000256" key="6">
    <source>
        <dbReference type="ARBA" id="ARBA00022857"/>
    </source>
</evidence>
<comment type="caution">
    <text evidence="12">The sequence shown here is derived from an EMBL/GenBank/DDBJ whole genome shotgun (WGS) entry which is preliminary data.</text>
</comment>
<dbReference type="Proteomes" id="UP000319213">
    <property type="component" value="Unassembled WGS sequence"/>
</dbReference>
<accession>A0A543J0V7</accession>
<dbReference type="InterPro" id="IPR036188">
    <property type="entry name" value="FAD/NAD-bd_sf"/>
</dbReference>
<feature type="domain" description="FAD/NAD(P)-binding" evidence="11">
    <location>
        <begin position="4"/>
        <end position="167"/>
    </location>
</feature>
<evidence type="ECO:0000256" key="7">
    <source>
        <dbReference type="ARBA" id="ARBA00023002"/>
    </source>
</evidence>
<sequence length="453" mass="48849">MTLRVAIVGSGPAGIYTADALTKQAGPDVEVDVLERLPTPYGLVRYGVAPDHTSIKSIARYLRQVLERPAVRFLGGVELGADVSAAELREHYDAVVYCTGATVDRRLGIPGEDLPGSAAATDFVNWYCGHPDVPAGAFTLDAEEVAVIGVGNVAVDVARILARSADELRRTDVPEPVLERLAASRVRTIHVIGRRGPEHAKFTTKELRELGELGNADVLTHQGEVKVDDVTSLSRQARGNVEVLQAWASRVPEGRPRRLELRFWLRPVEILGDGRVEAVRLERTHLADGRLVGTGEFETIPVQLVLRSVGYRSVPLPGVPFDAATNTVPNEAGRVVRKGPEDRYGTADDGAAAEYVAGWLKRGPTGVIGTNKSDAAETVRTLLADLAGRPTGDRPRLDDLLARRGIRPITYDEWLAIEAAEAALAARLGRGERVKLPDRAALLEACGRAEDHG</sequence>
<evidence type="ECO:0000256" key="10">
    <source>
        <dbReference type="PIRSR" id="PIRSR000362-2"/>
    </source>
</evidence>
<feature type="binding site" evidence="9">
    <location>
        <position position="359"/>
    </location>
    <ligand>
        <name>FAD</name>
        <dbReference type="ChEBI" id="CHEBI:57692"/>
    </ligand>
</feature>
<dbReference type="RefSeq" id="WP_142260335.1">
    <property type="nucleotide sequence ID" value="NZ_BMPV01000001.1"/>
</dbReference>
<dbReference type="InterPro" id="IPR023753">
    <property type="entry name" value="FAD/NAD-binding_dom"/>
</dbReference>
<dbReference type="EC" id="1.18.1.2" evidence="3"/>
<keyword evidence="13" id="KW-1185">Reference proteome</keyword>
<feature type="binding site" evidence="9">
    <location>
        <position position="13"/>
    </location>
    <ligand>
        <name>FAD</name>
        <dbReference type="ChEBI" id="CHEBI:57692"/>
    </ligand>
</feature>
<dbReference type="PIRSF" id="PIRSF000362">
    <property type="entry name" value="FNR"/>
    <property type="match status" value="1"/>
</dbReference>
<dbReference type="Gene3D" id="3.50.50.60">
    <property type="entry name" value="FAD/NAD(P)-binding domain"/>
    <property type="match status" value="1"/>
</dbReference>
<dbReference type="PANTHER" id="PTHR48467:SF1">
    <property type="entry name" value="GLUTAMATE SYNTHASE 1 [NADH], CHLOROPLASTIC-LIKE"/>
    <property type="match status" value="1"/>
</dbReference>
<keyword evidence="7" id="KW-0560">Oxidoreductase</keyword>
<dbReference type="InterPro" id="IPR021163">
    <property type="entry name" value="Ferredox_Rdtase_adrenod"/>
</dbReference>
<feature type="binding site" evidence="9">
    <location>
        <begin position="366"/>
        <end position="368"/>
    </location>
    <ligand>
        <name>FAD</name>
        <dbReference type="ChEBI" id="CHEBI:57692"/>
    </ligand>
</feature>
<evidence type="ECO:0000313" key="13">
    <source>
        <dbReference type="Proteomes" id="UP000319213"/>
    </source>
</evidence>
<evidence type="ECO:0000313" key="12">
    <source>
        <dbReference type="EMBL" id="TQM76455.1"/>
    </source>
</evidence>